<protein>
    <submittedName>
        <fullName evidence="1">Uncharacterized protein</fullName>
    </submittedName>
</protein>
<organism evidence="1">
    <name type="scientific">marine sediment metagenome</name>
    <dbReference type="NCBI Taxonomy" id="412755"/>
    <lineage>
        <taxon>unclassified sequences</taxon>
        <taxon>metagenomes</taxon>
        <taxon>ecological metagenomes</taxon>
    </lineage>
</organism>
<dbReference type="AlphaFoldDB" id="X0WAS0"/>
<accession>X0WAS0</accession>
<evidence type="ECO:0000313" key="1">
    <source>
        <dbReference type="EMBL" id="GAG27755.1"/>
    </source>
</evidence>
<reference evidence="1" key="1">
    <citation type="journal article" date="2014" name="Front. Microbiol.">
        <title>High frequency of phylogenetically diverse reductive dehalogenase-homologous genes in deep subseafloor sedimentary metagenomes.</title>
        <authorList>
            <person name="Kawai M."/>
            <person name="Futagami T."/>
            <person name="Toyoda A."/>
            <person name="Takaki Y."/>
            <person name="Nishi S."/>
            <person name="Hori S."/>
            <person name="Arai W."/>
            <person name="Tsubouchi T."/>
            <person name="Morono Y."/>
            <person name="Uchiyama I."/>
            <person name="Ito T."/>
            <person name="Fujiyama A."/>
            <person name="Inagaki F."/>
            <person name="Takami H."/>
        </authorList>
    </citation>
    <scope>NUCLEOTIDE SEQUENCE</scope>
    <source>
        <strain evidence="1">Expedition CK06-06</strain>
    </source>
</reference>
<sequence>MTYKVKLTGIDELDALLKKGDPAAGAWFVRTLENLGDRIVAAVPQVVVKGRGRPVAGRLTIRHGRGGVLGTLGSKKV</sequence>
<feature type="non-terminal residue" evidence="1">
    <location>
        <position position="77"/>
    </location>
</feature>
<name>X0WAS0_9ZZZZ</name>
<gene>
    <name evidence="1" type="ORF">S01H1_52170</name>
</gene>
<dbReference type="EMBL" id="BARS01033712">
    <property type="protein sequence ID" value="GAG27755.1"/>
    <property type="molecule type" value="Genomic_DNA"/>
</dbReference>
<proteinExistence type="predicted"/>
<comment type="caution">
    <text evidence="1">The sequence shown here is derived from an EMBL/GenBank/DDBJ whole genome shotgun (WGS) entry which is preliminary data.</text>
</comment>